<evidence type="ECO:0000313" key="4">
    <source>
        <dbReference type="Proteomes" id="UP000518266"/>
    </source>
</evidence>
<feature type="region of interest" description="Disordered" evidence="2">
    <location>
        <begin position="1"/>
        <end position="74"/>
    </location>
</feature>
<keyword evidence="4" id="KW-1185">Reference proteome</keyword>
<gene>
    <name evidence="3" type="ORF">F7725_014962</name>
</gene>
<evidence type="ECO:0000256" key="1">
    <source>
        <dbReference type="ARBA" id="ARBA00007073"/>
    </source>
</evidence>
<name>A0A7J5YGC3_DISMA</name>
<dbReference type="Proteomes" id="UP000518266">
    <property type="component" value="Unassembled WGS sequence"/>
</dbReference>
<comment type="similarity">
    <text evidence="1">Belongs to the CTAG/PCC1 family.</text>
</comment>
<dbReference type="AlphaFoldDB" id="A0A7J5YGC3"/>
<accession>A0A7J5YGC3</accession>
<dbReference type="Gene3D" id="3.30.310.50">
    <property type="entry name" value="Alpha-D-phosphohexomutase, C-terminal domain"/>
    <property type="match status" value="1"/>
</dbReference>
<protein>
    <submittedName>
        <fullName evidence="3">Uncharacterized protein</fullName>
    </submittedName>
</protein>
<feature type="compositionally biased region" description="Low complexity" evidence="2">
    <location>
        <begin position="1"/>
        <end position="16"/>
    </location>
</feature>
<proteinExistence type="inferred from homology"/>
<sequence length="74" mass="7467">MAAVPPSAARGSSASRLDVPFPSPRDASIALGSLSPDREPRKGDQQTADGDGQDADCGVLTSSDPPGLCELFPG</sequence>
<evidence type="ECO:0000256" key="2">
    <source>
        <dbReference type="SAM" id="MobiDB-lite"/>
    </source>
</evidence>
<evidence type="ECO:0000313" key="3">
    <source>
        <dbReference type="EMBL" id="KAF3848465.1"/>
    </source>
</evidence>
<organism evidence="3 4">
    <name type="scientific">Dissostichus mawsoni</name>
    <name type="common">Antarctic cod</name>
    <dbReference type="NCBI Taxonomy" id="36200"/>
    <lineage>
        <taxon>Eukaryota</taxon>
        <taxon>Metazoa</taxon>
        <taxon>Chordata</taxon>
        <taxon>Craniata</taxon>
        <taxon>Vertebrata</taxon>
        <taxon>Euteleostomi</taxon>
        <taxon>Actinopterygii</taxon>
        <taxon>Neopterygii</taxon>
        <taxon>Teleostei</taxon>
        <taxon>Neoteleostei</taxon>
        <taxon>Acanthomorphata</taxon>
        <taxon>Eupercaria</taxon>
        <taxon>Perciformes</taxon>
        <taxon>Notothenioidei</taxon>
        <taxon>Nototheniidae</taxon>
        <taxon>Dissostichus</taxon>
    </lineage>
</organism>
<reference evidence="3 4" key="1">
    <citation type="submission" date="2020-03" db="EMBL/GenBank/DDBJ databases">
        <title>Dissostichus mawsoni Genome sequencing and assembly.</title>
        <authorList>
            <person name="Park H."/>
        </authorList>
    </citation>
    <scope>NUCLEOTIDE SEQUENCE [LARGE SCALE GENOMIC DNA]</scope>
    <source>
        <strain evidence="3">DM0001</strain>
        <tissue evidence="3">Muscle</tissue>
    </source>
</reference>
<dbReference type="EMBL" id="JAAKFY010000012">
    <property type="protein sequence ID" value="KAF3848465.1"/>
    <property type="molecule type" value="Genomic_DNA"/>
</dbReference>
<dbReference type="InterPro" id="IPR015419">
    <property type="entry name" value="CTAG/Pcc1"/>
</dbReference>
<comment type="caution">
    <text evidence="3">The sequence shown here is derived from an EMBL/GenBank/DDBJ whole genome shotgun (WGS) entry which is preliminary data.</text>
</comment>
<dbReference type="Pfam" id="PF09341">
    <property type="entry name" value="Pcc1"/>
    <property type="match status" value="1"/>
</dbReference>